<dbReference type="STRING" id="1714264.BTO30_05095"/>
<feature type="chain" id="PRO_5012028174" description="Competence protein ComG" evidence="1">
    <location>
        <begin position="24"/>
        <end position="114"/>
    </location>
</feature>
<dbReference type="AlphaFoldDB" id="A0A1Q8Q7M4"/>
<evidence type="ECO:0000313" key="3">
    <source>
        <dbReference type="Proteomes" id="UP000185568"/>
    </source>
</evidence>
<dbReference type="EMBL" id="MSDU01000008">
    <property type="protein sequence ID" value="OLN23344.1"/>
    <property type="molecule type" value="Genomic_DNA"/>
</dbReference>
<reference evidence="2 3" key="1">
    <citation type="submission" date="2016-12" db="EMBL/GenBank/DDBJ databases">
        <title>Domibacillus antri genome sequencing.</title>
        <authorList>
            <person name="Verma A."/>
            <person name="Krishnamurthi S."/>
        </authorList>
    </citation>
    <scope>NUCLEOTIDE SEQUENCE [LARGE SCALE GENOMIC DNA]</scope>
    <source>
        <strain evidence="2 3">XD80</strain>
    </source>
</reference>
<proteinExistence type="predicted"/>
<keyword evidence="1" id="KW-0732">Signal</keyword>
<evidence type="ECO:0000256" key="1">
    <source>
        <dbReference type="SAM" id="SignalP"/>
    </source>
</evidence>
<evidence type="ECO:0000313" key="2">
    <source>
        <dbReference type="EMBL" id="OLN23344.1"/>
    </source>
</evidence>
<comment type="caution">
    <text evidence="2">The sequence shown here is derived from an EMBL/GenBank/DDBJ whole genome shotgun (WGS) entry which is preliminary data.</text>
</comment>
<organism evidence="2 3">
    <name type="scientific">Domibacillus antri</name>
    <dbReference type="NCBI Taxonomy" id="1714264"/>
    <lineage>
        <taxon>Bacteria</taxon>
        <taxon>Bacillati</taxon>
        <taxon>Bacillota</taxon>
        <taxon>Bacilli</taxon>
        <taxon>Bacillales</taxon>
        <taxon>Bacillaceae</taxon>
        <taxon>Domibacillus</taxon>
    </lineage>
</organism>
<accession>A0A1Q8Q7M4</accession>
<dbReference type="Proteomes" id="UP000185568">
    <property type="component" value="Unassembled WGS sequence"/>
</dbReference>
<gene>
    <name evidence="2" type="ORF">BTO30_05095</name>
</gene>
<keyword evidence="3" id="KW-1185">Reference proteome</keyword>
<name>A0A1Q8Q7M4_9BACI</name>
<feature type="signal peptide" evidence="1">
    <location>
        <begin position="1"/>
        <end position="23"/>
    </location>
</feature>
<evidence type="ECO:0008006" key="4">
    <source>
        <dbReference type="Google" id="ProtNLM"/>
    </source>
</evidence>
<sequence length="114" mass="13245">MIYPHVLLLLFLISSAAITAADAAVTKMKTSDQLTEYYEIRVVELMAIRDVLQHPEASDFSIETNKGTTTIQITDRSETERKIRITTMREERLFYSTFFLNTAQNRIMKRTEHN</sequence>
<protein>
    <recommendedName>
        <fullName evidence="4">Competence protein ComG</fullName>
    </recommendedName>
</protein>